<name>A0AAW2GKM2_9HYME</name>
<accession>A0AAW2GKM2</accession>
<keyword evidence="2" id="KW-1185">Reference proteome</keyword>
<evidence type="ECO:0000313" key="2">
    <source>
        <dbReference type="Proteomes" id="UP001430953"/>
    </source>
</evidence>
<organism evidence="1 2">
    <name type="scientific">Cardiocondyla obscurior</name>
    <dbReference type="NCBI Taxonomy" id="286306"/>
    <lineage>
        <taxon>Eukaryota</taxon>
        <taxon>Metazoa</taxon>
        <taxon>Ecdysozoa</taxon>
        <taxon>Arthropoda</taxon>
        <taxon>Hexapoda</taxon>
        <taxon>Insecta</taxon>
        <taxon>Pterygota</taxon>
        <taxon>Neoptera</taxon>
        <taxon>Endopterygota</taxon>
        <taxon>Hymenoptera</taxon>
        <taxon>Apocrita</taxon>
        <taxon>Aculeata</taxon>
        <taxon>Formicoidea</taxon>
        <taxon>Formicidae</taxon>
        <taxon>Myrmicinae</taxon>
        <taxon>Cardiocondyla</taxon>
    </lineage>
</organism>
<proteinExistence type="predicted"/>
<gene>
    <name evidence="1" type="ORF">PUN28_005598</name>
</gene>
<reference evidence="1 2" key="1">
    <citation type="submission" date="2023-03" db="EMBL/GenBank/DDBJ databases">
        <title>High recombination rates correlate with genetic variation in Cardiocondyla obscurior ants.</title>
        <authorList>
            <person name="Errbii M."/>
        </authorList>
    </citation>
    <scope>NUCLEOTIDE SEQUENCE [LARGE SCALE GENOMIC DNA]</scope>
    <source>
        <strain evidence="1">Alpha-2009</strain>
        <tissue evidence="1">Whole body</tissue>
    </source>
</reference>
<dbReference type="EMBL" id="JADYXP020000004">
    <property type="protein sequence ID" value="KAL0127409.1"/>
    <property type="molecule type" value="Genomic_DNA"/>
</dbReference>
<evidence type="ECO:0000313" key="1">
    <source>
        <dbReference type="EMBL" id="KAL0127409.1"/>
    </source>
</evidence>
<dbReference type="Proteomes" id="UP001430953">
    <property type="component" value="Unassembled WGS sequence"/>
</dbReference>
<sequence>MYTTFLFLLAAATKSNIVLIAREFSLKIANGNNFFSPSNQSPRFIESKEKVPRRETNREQCARPTRRWACQSLGFGSRHRRCKGEIQNLPPNHTARTDQLSC</sequence>
<dbReference type="AlphaFoldDB" id="A0AAW2GKM2"/>
<protein>
    <recommendedName>
        <fullName evidence="3">Secreted protein</fullName>
    </recommendedName>
</protein>
<comment type="caution">
    <text evidence="1">The sequence shown here is derived from an EMBL/GenBank/DDBJ whole genome shotgun (WGS) entry which is preliminary data.</text>
</comment>
<evidence type="ECO:0008006" key="3">
    <source>
        <dbReference type="Google" id="ProtNLM"/>
    </source>
</evidence>